<dbReference type="SUPFAM" id="SSF81383">
    <property type="entry name" value="F-box domain"/>
    <property type="match status" value="1"/>
</dbReference>
<name>A0A175YKT3_DAUCS</name>
<dbReference type="Gramene" id="KZM83452">
    <property type="protein sequence ID" value="KZM83452"/>
    <property type="gene ID" value="DCAR_031021"/>
</dbReference>
<protein>
    <recommendedName>
        <fullName evidence="1">F-box domain-containing protein</fullName>
    </recommendedName>
</protein>
<dbReference type="SMART" id="SM00256">
    <property type="entry name" value="FBOX"/>
    <property type="match status" value="1"/>
</dbReference>
<dbReference type="AlphaFoldDB" id="A0A175YKT3"/>
<evidence type="ECO:0000313" key="2">
    <source>
        <dbReference type="EMBL" id="KZM83452.1"/>
    </source>
</evidence>
<dbReference type="Pfam" id="PF00646">
    <property type="entry name" value="F-box"/>
    <property type="match status" value="1"/>
</dbReference>
<dbReference type="Gene3D" id="1.20.1280.50">
    <property type="match status" value="1"/>
</dbReference>
<dbReference type="KEGG" id="dcr:108201709"/>
<feature type="domain" description="F-box" evidence="1">
    <location>
        <begin position="6"/>
        <end position="47"/>
    </location>
</feature>
<organism evidence="2">
    <name type="scientific">Daucus carota subsp. sativus</name>
    <name type="common">Carrot</name>
    <dbReference type="NCBI Taxonomy" id="79200"/>
    <lineage>
        <taxon>Eukaryota</taxon>
        <taxon>Viridiplantae</taxon>
        <taxon>Streptophyta</taxon>
        <taxon>Embryophyta</taxon>
        <taxon>Tracheophyta</taxon>
        <taxon>Spermatophyta</taxon>
        <taxon>Magnoliopsida</taxon>
        <taxon>eudicotyledons</taxon>
        <taxon>Gunneridae</taxon>
        <taxon>Pentapetalae</taxon>
        <taxon>asterids</taxon>
        <taxon>campanulids</taxon>
        <taxon>Apiales</taxon>
        <taxon>Apiaceae</taxon>
        <taxon>Apioideae</taxon>
        <taxon>Scandiceae</taxon>
        <taxon>Daucinae</taxon>
        <taxon>Daucus</taxon>
        <taxon>Daucus sect. Daucus</taxon>
    </lineage>
</organism>
<dbReference type="Pfam" id="PF07734">
    <property type="entry name" value="FBA_1"/>
    <property type="match status" value="1"/>
</dbReference>
<dbReference type="InterPro" id="IPR006527">
    <property type="entry name" value="F-box-assoc_dom_typ1"/>
</dbReference>
<dbReference type="InterPro" id="IPR001810">
    <property type="entry name" value="F-box_dom"/>
</dbReference>
<proteinExistence type="predicted"/>
<accession>A0A175YKT3</accession>
<dbReference type="InterPro" id="IPR017451">
    <property type="entry name" value="F-box-assoc_interact_dom"/>
</dbReference>
<dbReference type="CDD" id="cd22157">
    <property type="entry name" value="F-box_AtFBW1-like"/>
    <property type="match status" value="1"/>
</dbReference>
<dbReference type="OMA" id="YWIFGVE"/>
<dbReference type="PANTHER" id="PTHR31672">
    <property type="entry name" value="BNACNNG10540D PROTEIN"/>
    <property type="match status" value="1"/>
</dbReference>
<dbReference type="InterPro" id="IPR050796">
    <property type="entry name" value="SCF_F-box_component"/>
</dbReference>
<sequence>MAQPCLPDDIISTNILPRLSIKSVTRFRSVCKSWNSLILEPGFAKDHLYFTTQNPQDDTLIFNKLVLDYNKFGCMTGAHYGDIAVLSSSDLPETKQLDVTSAELHMLDSINGLVCLFLDKQDQFIVWNPAIRQAMKFGSPRKQFSLRDMKIKFYGFCWDAVENDFKVVVSYYKLGNLDSLSIYSCKLGSWSSPFNSLFTEVWSDGHRLPCAIVSGVPYWTYSWYSRGTVKLFKFDVVSKDFKKVPELYLFDENKFIVVNLKECLSALVYDYAQSISSLVDVHCFDEGLGVWSKMYSVGPINGDLFCRGWSNMHNVRVITGELLGCFKHGGEIVFSANSKYRCYDHKTDETRDLHKPKGDTEQCFSYIASLFFLEGMKPQHQVEPTLWK</sequence>
<reference evidence="2" key="1">
    <citation type="journal article" date="2016" name="Nat. Genet.">
        <title>A high-quality carrot genome assembly provides new insights into carotenoid accumulation and asterid genome evolution.</title>
        <authorList>
            <person name="Iorizzo M."/>
            <person name="Ellison S."/>
            <person name="Senalik D."/>
            <person name="Zeng P."/>
            <person name="Satapoomin P."/>
            <person name="Huang J."/>
            <person name="Bowman M."/>
            <person name="Iovene M."/>
            <person name="Sanseverino W."/>
            <person name="Cavagnaro P."/>
            <person name="Yildiz M."/>
            <person name="Macko-Podgorni A."/>
            <person name="Moranska E."/>
            <person name="Grzebelus E."/>
            <person name="Grzebelus D."/>
            <person name="Ashrafi H."/>
            <person name="Zheng Z."/>
            <person name="Cheng S."/>
            <person name="Spooner D."/>
            <person name="Van Deynze A."/>
            <person name="Simon P."/>
        </authorList>
    </citation>
    <scope>NUCLEOTIDE SEQUENCE [LARGE SCALE GENOMIC DNA]</scope>
    <source>
        <tissue evidence="2">Leaf</tissue>
    </source>
</reference>
<dbReference type="InterPro" id="IPR036047">
    <property type="entry name" value="F-box-like_dom_sf"/>
</dbReference>
<dbReference type="OrthoDB" id="765391at2759"/>
<comment type="caution">
    <text evidence="2">The sequence shown here is derived from an EMBL/GenBank/DDBJ whole genome shotgun (WGS) entry which is preliminary data.</text>
</comment>
<evidence type="ECO:0000259" key="1">
    <source>
        <dbReference type="SMART" id="SM00256"/>
    </source>
</evidence>
<dbReference type="EMBL" id="LNRQ01000009">
    <property type="protein sequence ID" value="KZM83452.1"/>
    <property type="molecule type" value="Genomic_DNA"/>
</dbReference>
<dbReference type="NCBIfam" id="TIGR01640">
    <property type="entry name" value="F_box_assoc_1"/>
    <property type="match status" value="1"/>
</dbReference>
<gene>
    <name evidence="2" type="ORF">DCAR_031021</name>
</gene>
<dbReference type="PANTHER" id="PTHR31672:SF13">
    <property type="entry name" value="F-BOX PROTEIN CPR30-LIKE"/>
    <property type="match status" value="1"/>
</dbReference>